<sequence>MRKNDIATAILQRKIQSFTIDLHKLEDERKALEIELFAIESKALHSFAGGSLIDIFSEQSSQAMANEYDGSLTDSVPPKLLGKTLRAC</sequence>
<evidence type="ECO:0000313" key="2">
    <source>
        <dbReference type="Proteomes" id="UP000050741"/>
    </source>
</evidence>
<name>A0A183CQA6_GLOPA</name>
<keyword evidence="2" id="KW-1185">Reference proteome</keyword>
<organism evidence="2 3">
    <name type="scientific">Globodera pallida</name>
    <name type="common">Potato cyst nematode worm</name>
    <name type="synonym">Heterodera pallida</name>
    <dbReference type="NCBI Taxonomy" id="36090"/>
    <lineage>
        <taxon>Eukaryota</taxon>
        <taxon>Metazoa</taxon>
        <taxon>Ecdysozoa</taxon>
        <taxon>Nematoda</taxon>
        <taxon>Chromadorea</taxon>
        <taxon>Rhabditida</taxon>
        <taxon>Tylenchina</taxon>
        <taxon>Tylenchomorpha</taxon>
        <taxon>Tylenchoidea</taxon>
        <taxon>Heteroderidae</taxon>
        <taxon>Heteroderinae</taxon>
        <taxon>Globodera</taxon>
    </lineage>
</organism>
<keyword evidence="1" id="KW-0175">Coiled coil</keyword>
<feature type="coiled-coil region" evidence="1">
    <location>
        <begin position="15"/>
        <end position="42"/>
    </location>
</feature>
<evidence type="ECO:0000313" key="3">
    <source>
        <dbReference type="WBParaSite" id="GPLIN_001506400"/>
    </source>
</evidence>
<reference evidence="3" key="2">
    <citation type="submission" date="2016-06" db="UniProtKB">
        <authorList>
            <consortium name="WormBaseParasite"/>
        </authorList>
    </citation>
    <scope>IDENTIFICATION</scope>
</reference>
<protein>
    <submittedName>
        <fullName evidence="3">Transposase</fullName>
    </submittedName>
</protein>
<reference evidence="2" key="1">
    <citation type="submission" date="2014-05" db="EMBL/GenBank/DDBJ databases">
        <title>The genome and life-stage specific transcriptomes of Globodera pallida elucidate key aspects of plant parasitism by a cyst nematode.</title>
        <authorList>
            <person name="Cotton J.A."/>
            <person name="Lilley C.J."/>
            <person name="Jones L.M."/>
            <person name="Kikuchi T."/>
            <person name="Reid A.J."/>
            <person name="Thorpe P."/>
            <person name="Tsai I.J."/>
            <person name="Beasley H."/>
            <person name="Blok V."/>
            <person name="Cock P.J.A."/>
            <person name="Van den Akker S.E."/>
            <person name="Holroyd N."/>
            <person name="Hunt M."/>
            <person name="Mantelin S."/>
            <person name="Naghra H."/>
            <person name="Pain A."/>
            <person name="Palomares-Rius J.E."/>
            <person name="Zarowiecki M."/>
            <person name="Berriman M."/>
            <person name="Jones J.T."/>
            <person name="Urwin P.E."/>
        </authorList>
    </citation>
    <scope>NUCLEOTIDE SEQUENCE [LARGE SCALE GENOMIC DNA]</scope>
    <source>
        <strain evidence="2">Lindley</strain>
    </source>
</reference>
<proteinExistence type="predicted"/>
<accession>A0A183CQA6</accession>
<dbReference type="WBParaSite" id="GPLIN_001506400">
    <property type="protein sequence ID" value="GPLIN_001506400"/>
    <property type="gene ID" value="GPLIN_001506400"/>
</dbReference>
<dbReference type="AlphaFoldDB" id="A0A183CQA6"/>
<dbReference type="Proteomes" id="UP000050741">
    <property type="component" value="Unassembled WGS sequence"/>
</dbReference>
<evidence type="ECO:0000256" key="1">
    <source>
        <dbReference type="SAM" id="Coils"/>
    </source>
</evidence>